<evidence type="ECO:0000256" key="1">
    <source>
        <dbReference type="SAM" id="SignalP"/>
    </source>
</evidence>
<accession>A0A8X7Y0Q5</accession>
<protein>
    <recommendedName>
        <fullName evidence="4">Secreted protein</fullName>
    </recommendedName>
</protein>
<organism evidence="2 3">
    <name type="scientific">Populus tomentosa</name>
    <name type="common">Chinese white poplar</name>
    <dbReference type="NCBI Taxonomy" id="118781"/>
    <lineage>
        <taxon>Eukaryota</taxon>
        <taxon>Viridiplantae</taxon>
        <taxon>Streptophyta</taxon>
        <taxon>Embryophyta</taxon>
        <taxon>Tracheophyta</taxon>
        <taxon>Spermatophyta</taxon>
        <taxon>Magnoliopsida</taxon>
        <taxon>eudicotyledons</taxon>
        <taxon>Gunneridae</taxon>
        <taxon>Pentapetalae</taxon>
        <taxon>rosids</taxon>
        <taxon>fabids</taxon>
        <taxon>Malpighiales</taxon>
        <taxon>Salicaceae</taxon>
        <taxon>Saliceae</taxon>
        <taxon>Populus</taxon>
    </lineage>
</organism>
<reference evidence="2" key="1">
    <citation type="journal article" date="2020" name="bioRxiv">
        <title>Hybrid origin of Populus tomentosa Carr. identified through genome sequencing and phylogenomic analysis.</title>
        <authorList>
            <person name="An X."/>
            <person name="Gao K."/>
            <person name="Chen Z."/>
            <person name="Li J."/>
            <person name="Yang X."/>
            <person name="Yang X."/>
            <person name="Zhou J."/>
            <person name="Guo T."/>
            <person name="Zhao T."/>
            <person name="Huang S."/>
            <person name="Miao D."/>
            <person name="Khan W.U."/>
            <person name="Rao P."/>
            <person name="Ye M."/>
            <person name="Lei B."/>
            <person name="Liao W."/>
            <person name="Wang J."/>
            <person name="Ji L."/>
            <person name="Li Y."/>
            <person name="Guo B."/>
            <person name="Mustafa N.S."/>
            <person name="Li S."/>
            <person name="Yun Q."/>
            <person name="Keller S.R."/>
            <person name="Mao J."/>
            <person name="Zhang R."/>
            <person name="Strauss S.H."/>
        </authorList>
    </citation>
    <scope>NUCLEOTIDE SEQUENCE</scope>
    <source>
        <strain evidence="2">GM15</strain>
        <tissue evidence="2">Leaf</tissue>
    </source>
</reference>
<feature type="chain" id="PRO_5036479672" description="Secreted protein" evidence="1">
    <location>
        <begin position="17"/>
        <end position="70"/>
    </location>
</feature>
<dbReference type="Proteomes" id="UP000886885">
    <property type="component" value="Chromosome 16D"/>
</dbReference>
<dbReference type="AlphaFoldDB" id="A0A8X7Y0Q5"/>
<keyword evidence="1" id="KW-0732">Signal</keyword>
<feature type="signal peptide" evidence="1">
    <location>
        <begin position="1"/>
        <end position="16"/>
    </location>
</feature>
<evidence type="ECO:0000313" key="2">
    <source>
        <dbReference type="EMBL" id="KAG6744308.1"/>
    </source>
</evidence>
<keyword evidence="3" id="KW-1185">Reference proteome</keyword>
<comment type="caution">
    <text evidence="2">The sequence shown here is derived from an EMBL/GenBank/DDBJ whole genome shotgun (WGS) entry which is preliminary data.</text>
</comment>
<sequence length="70" mass="7896">MYIFLHIAFFLSVCSGLSAPTLGGMVPPSKSSFVLCCLRINVRDPIRYGALLLQKPSLVKLYRIYRYPSL</sequence>
<evidence type="ECO:0000313" key="3">
    <source>
        <dbReference type="Proteomes" id="UP000886885"/>
    </source>
</evidence>
<name>A0A8X7Y0Q5_POPTO</name>
<gene>
    <name evidence="2" type="ORF">POTOM_053027</name>
</gene>
<proteinExistence type="predicted"/>
<dbReference type="EMBL" id="JAAWWB010000032">
    <property type="protein sequence ID" value="KAG6744308.1"/>
    <property type="molecule type" value="Genomic_DNA"/>
</dbReference>
<evidence type="ECO:0008006" key="4">
    <source>
        <dbReference type="Google" id="ProtNLM"/>
    </source>
</evidence>